<dbReference type="EMBL" id="CAJNOQ010037647">
    <property type="protein sequence ID" value="CAF1609075.1"/>
    <property type="molecule type" value="Genomic_DNA"/>
</dbReference>
<dbReference type="Proteomes" id="UP000663829">
    <property type="component" value="Unassembled WGS sequence"/>
</dbReference>
<keyword evidence="3" id="KW-1185">Reference proteome</keyword>
<reference evidence="1" key="1">
    <citation type="submission" date="2021-02" db="EMBL/GenBank/DDBJ databases">
        <authorList>
            <person name="Nowell W R."/>
        </authorList>
    </citation>
    <scope>NUCLEOTIDE SEQUENCE</scope>
</reference>
<dbReference type="AlphaFoldDB" id="A0A816BCI7"/>
<organism evidence="1 3">
    <name type="scientific">Didymodactylos carnosus</name>
    <dbReference type="NCBI Taxonomy" id="1234261"/>
    <lineage>
        <taxon>Eukaryota</taxon>
        <taxon>Metazoa</taxon>
        <taxon>Spiralia</taxon>
        <taxon>Gnathifera</taxon>
        <taxon>Rotifera</taxon>
        <taxon>Eurotatoria</taxon>
        <taxon>Bdelloidea</taxon>
        <taxon>Philodinida</taxon>
        <taxon>Philodinidae</taxon>
        <taxon>Didymodactylos</taxon>
    </lineage>
</organism>
<dbReference type="Proteomes" id="UP000681722">
    <property type="component" value="Unassembled WGS sequence"/>
</dbReference>
<sequence length="109" mass="12215">PDIGDELIWIGFARPSLGAVPPVIELQARWFALLCSNKCKLPEGNTIRISRQRGEGMSGFEQGHDYYKASIGTQVEVIMQGALCPQQNHLFYHVKENNGPMKIVDVFIE</sequence>
<evidence type="ECO:0000313" key="3">
    <source>
        <dbReference type="Proteomes" id="UP000663829"/>
    </source>
</evidence>
<comment type="caution">
    <text evidence="1">The sequence shown here is derived from an EMBL/GenBank/DDBJ whole genome shotgun (WGS) entry which is preliminary data.</text>
</comment>
<proteinExistence type="predicted"/>
<protein>
    <submittedName>
        <fullName evidence="1">Uncharacterized protein</fullName>
    </submittedName>
</protein>
<name>A0A816BCI7_9BILA</name>
<feature type="non-terminal residue" evidence="1">
    <location>
        <position position="1"/>
    </location>
</feature>
<evidence type="ECO:0000313" key="2">
    <source>
        <dbReference type="EMBL" id="CAF4491041.1"/>
    </source>
</evidence>
<evidence type="ECO:0000313" key="1">
    <source>
        <dbReference type="EMBL" id="CAF1609075.1"/>
    </source>
</evidence>
<accession>A0A816BCI7</accession>
<dbReference type="EMBL" id="CAJOBC010104333">
    <property type="protein sequence ID" value="CAF4491041.1"/>
    <property type="molecule type" value="Genomic_DNA"/>
</dbReference>
<dbReference type="OrthoDB" id="6435753at2759"/>
<gene>
    <name evidence="1" type="ORF">GPM918_LOCUS42965</name>
    <name evidence="2" type="ORF">SRO942_LOCUS44334</name>
</gene>